<dbReference type="FunFam" id="3.30.559.10:FF:000023">
    <property type="entry name" value="Non-ribosomal peptide synthetase"/>
    <property type="match status" value="1"/>
</dbReference>
<evidence type="ECO:0000256" key="3">
    <source>
        <dbReference type="ARBA" id="ARBA00007380"/>
    </source>
</evidence>
<dbReference type="CDD" id="cd19535">
    <property type="entry name" value="Cyc_NRPS"/>
    <property type="match status" value="1"/>
</dbReference>
<dbReference type="Gene3D" id="3.30.300.30">
    <property type="match status" value="1"/>
</dbReference>
<keyword evidence="7" id="KW-0436">Ligase</keyword>
<dbReference type="GO" id="GO:0008610">
    <property type="term" value="P:lipid biosynthetic process"/>
    <property type="evidence" value="ECO:0007669"/>
    <property type="project" value="UniProtKB-ARBA"/>
</dbReference>
<evidence type="ECO:0000313" key="10">
    <source>
        <dbReference type="EMBL" id="TWT25557.1"/>
    </source>
</evidence>
<keyword evidence="6" id="KW-0597">Phosphoprotein</keyword>
<dbReference type="GO" id="GO:0031177">
    <property type="term" value="F:phosphopantetheine binding"/>
    <property type="evidence" value="ECO:0007669"/>
    <property type="project" value="InterPro"/>
</dbReference>
<dbReference type="SUPFAM" id="SSF52777">
    <property type="entry name" value="CoA-dependent acyltransferases"/>
    <property type="match status" value="4"/>
</dbReference>
<name>A0A5C5UI99_9CORY</name>
<dbReference type="InterPro" id="IPR045851">
    <property type="entry name" value="AMP-bd_C_sf"/>
</dbReference>
<dbReference type="Gene3D" id="3.40.50.1820">
    <property type="entry name" value="alpha/beta hydrolase"/>
    <property type="match status" value="1"/>
</dbReference>
<dbReference type="Pfam" id="PF00501">
    <property type="entry name" value="AMP-binding"/>
    <property type="match status" value="1"/>
</dbReference>
<dbReference type="PANTHER" id="PTHR45527:SF10">
    <property type="entry name" value="PYOCHELIN SYNTHASE PCHF"/>
    <property type="match status" value="1"/>
</dbReference>
<organism evidence="10 11">
    <name type="scientific">Corynebacterium canis</name>
    <dbReference type="NCBI Taxonomy" id="679663"/>
    <lineage>
        <taxon>Bacteria</taxon>
        <taxon>Bacillati</taxon>
        <taxon>Actinomycetota</taxon>
        <taxon>Actinomycetes</taxon>
        <taxon>Mycobacteriales</taxon>
        <taxon>Corynebacteriaceae</taxon>
        <taxon>Corynebacterium</taxon>
    </lineage>
</organism>
<dbReference type="InterPro" id="IPR001031">
    <property type="entry name" value="Thioesterase"/>
</dbReference>
<protein>
    <recommendedName>
        <fullName evidence="4">Phenyloxazoline synthase MbtB</fullName>
    </recommendedName>
    <alternativeName>
        <fullName evidence="8">Mycobactin synthetase protein B</fullName>
    </alternativeName>
</protein>
<comment type="similarity">
    <text evidence="3">Belongs to the ATP-dependent AMP-binding enzyme family. MbtB subfamily.</text>
</comment>
<gene>
    <name evidence="10" type="ORF">FRX94_06205</name>
</gene>
<dbReference type="SUPFAM" id="SSF56801">
    <property type="entry name" value="Acetyl-CoA synthetase-like"/>
    <property type="match status" value="1"/>
</dbReference>
<accession>A0A5C5UI99</accession>
<dbReference type="InterPro" id="IPR042099">
    <property type="entry name" value="ANL_N_sf"/>
</dbReference>
<dbReference type="InterPro" id="IPR001242">
    <property type="entry name" value="Condensation_dom"/>
</dbReference>
<keyword evidence="10" id="KW-0378">Hydrolase</keyword>
<dbReference type="PROSITE" id="PS00455">
    <property type="entry name" value="AMP_BINDING"/>
    <property type="match status" value="1"/>
</dbReference>
<dbReference type="GO" id="GO:0016874">
    <property type="term" value="F:ligase activity"/>
    <property type="evidence" value="ECO:0007669"/>
    <property type="project" value="UniProtKB-KW"/>
</dbReference>
<dbReference type="Gene3D" id="3.30.559.30">
    <property type="entry name" value="Nonribosomal peptide synthetase, condensation domain"/>
    <property type="match status" value="2"/>
</dbReference>
<evidence type="ECO:0000259" key="9">
    <source>
        <dbReference type="PROSITE" id="PS50075"/>
    </source>
</evidence>
<dbReference type="InterPro" id="IPR057737">
    <property type="entry name" value="Condensation_MtbB-like"/>
</dbReference>
<dbReference type="SMART" id="SM00824">
    <property type="entry name" value="PKS_TE"/>
    <property type="match status" value="1"/>
</dbReference>
<evidence type="ECO:0000256" key="6">
    <source>
        <dbReference type="ARBA" id="ARBA00022553"/>
    </source>
</evidence>
<dbReference type="Gene3D" id="1.10.1200.10">
    <property type="entry name" value="ACP-like"/>
    <property type="match status" value="2"/>
</dbReference>
<dbReference type="RefSeq" id="WP_146324268.1">
    <property type="nucleotide sequence ID" value="NZ_BAABLR010000072.1"/>
</dbReference>
<dbReference type="Gene3D" id="3.40.50.12780">
    <property type="entry name" value="N-terminal domain of ligase-like"/>
    <property type="match status" value="1"/>
</dbReference>
<evidence type="ECO:0000256" key="1">
    <source>
        <dbReference type="ARBA" id="ARBA00001957"/>
    </source>
</evidence>
<dbReference type="InterPro" id="IPR020845">
    <property type="entry name" value="AMP-binding_CS"/>
</dbReference>
<evidence type="ECO:0000256" key="2">
    <source>
        <dbReference type="ARBA" id="ARBA00005102"/>
    </source>
</evidence>
<dbReference type="Pfam" id="PF00668">
    <property type="entry name" value="Condensation"/>
    <property type="match status" value="2"/>
</dbReference>
<comment type="pathway">
    <text evidence="2">Siderophore biosynthesis; mycobactin biosynthesis.</text>
</comment>
<feature type="domain" description="Carrier" evidence="9">
    <location>
        <begin position="1593"/>
        <end position="1673"/>
    </location>
</feature>
<evidence type="ECO:0000256" key="5">
    <source>
        <dbReference type="ARBA" id="ARBA00022450"/>
    </source>
</evidence>
<dbReference type="InterPro" id="IPR020802">
    <property type="entry name" value="TesA-like"/>
</dbReference>
<dbReference type="InterPro" id="IPR029058">
    <property type="entry name" value="AB_hydrolase_fold"/>
</dbReference>
<dbReference type="InterPro" id="IPR020806">
    <property type="entry name" value="PKS_PP-bd"/>
</dbReference>
<evidence type="ECO:0000256" key="7">
    <source>
        <dbReference type="ARBA" id="ARBA00022598"/>
    </source>
</evidence>
<dbReference type="GO" id="GO:0016787">
    <property type="term" value="F:hydrolase activity"/>
    <property type="evidence" value="ECO:0007669"/>
    <property type="project" value="UniProtKB-KW"/>
</dbReference>
<comment type="cofactor">
    <cofactor evidence="1">
        <name>pantetheine 4'-phosphate</name>
        <dbReference type="ChEBI" id="CHEBI:47942"/>
    </cofactor>
</comment>
<dbReference type="Proteomes" id="UP000320791">
    <property type="component" value="Unassembled WGS sequence"/>
</dbReference>
<keyword evidence="5" id="KW-0596">Phosphopantetheine</keyword>
<dbReference type="InterPro" id="IPR009081">
    <property type="entry name" value="PP-bd_ACP"/>
</dbReference>
<dbReference type="InterPro" id="IPR000873">
    <property type="entry name" value="AMP-dep_synth/lig_dom"/>
</dbReference>
<dbReference type="SMART" id="SM00823">
    <property type="entry name" value="PKS_PP"/>
    <property type="match status" value="2"/>
</dbReference>
<dbReference type="InterPro" id="IPR036736">
    <property type="entry name" value="ACP-like_sf"/>
</dbReference>
<dbReference type="Gene3D" id="3.30.559.10">
    <property type="entry name" value="Chloramphenicol acetyltransferase-like domain"/>
    <property type="match status" value="2"/>
</dbReference>
<dbReference type="UniPathway" id="UPA00011"/>
<dbReference type="SUPFAM" id="SSF47336">
    <property type="entry name" value="ACP-like"/>
    <property type="match status" value="3"/>
</dbReference>
<dbReference type="PANTHER" id="PTHR45527">
    <property type="entry name" value="NONRIBOSOMAL PEPTIDE SYNTHETASE"/>
    <property type="match status" value="1"/>
</dbReference>
<dbReference type="EMBL" id="VOHM01000011">
    <property type="protein sequence ID" value="TWT25557.1"/>
    <property type="molecule type" value="Genomic_DNA"/>
</dbReference>
<comment type="caution">
    <text evidence="10">The sequence shown here is derived from an EMBL/GenBank/DDBJ whole genome shotgun (WGS) entry which is preliminary data.</text>
</comment>
<dbReference type="PROSITE" id="PS50075">
    <property type="entry name" value="CARRIER"/>
    <property type="match status" value="2"/>
</dbReference>
<dbReference type="GO" id="GO:0005737">
    <property type="term" value="C:cytoplasm"/>
    <property type="evidence" value="ECO:0007669"/>
    <property type="project" value="TreeGrafter"/>
</dbReference>
<dbReference type="Pfam" id="PF00550">
    <property type="entry name" value="PP-binding"/>
    <property type="match status" value="2"/>
</dbReference>
<sequence>MNVSVSARALAEKVRQILTEVSGVDLDEKDFVLKNSIPHSVTLLHCLLGIEKEFNIQLPLEDIRYDYRFSELVDLVCANLDEATVLGVEQDPQMGDVWADTIPLNQIQLAYLFGTSKEFELGGTATYVYFEAEYDAPKEQVAEHLDYLVSRHSAFHYVPDLESGTLTRTESPQAVIQVRDGIDESDLRAELEGKAVRSFIEEPGAMLVVAGEKKTKLFAYFNMVVFDAGSIYVLLGELDRLIAGKELPPVLQCAEAVGVVAARKQRFDAAEDLRYWKRKLRDFPERPNSLVPLFGENAPSMQRVSYQCSPDLVKTLERVASEMECSTSALILGVHTSVVSRWLNQPEIPWNVTVTDRVFLPNQPCLGDFTSSMLISGRSAAGSNLAQTVVEISGDIREGLQHRGVGGVELLQWLQDSTERRLARCPLVFTSYLGGAQRNTARVTHASSRTAQVALDVQVMPTGDGIALSWDVVEEYFPAYQRMFDLVLQQLESLGRFEASAMPVPAVDVQACKHDRRYNATKREYPDVTLVDLVRDSVERAPNAVAVIDVAGFEEAMTYTQLWEASGSIAQELELHGMCVGDRVIVRYTRTAQDIVNVLAVVRAGGAYIPVDSQWPEVRRQHILTQAAAFAELYGTAITYTGSHPQETARLRRGGVQPEDLAYIIFTSGTTGAPKGVETSHRAVVNTIHSLIQDLQLTSEHAFPGLSALSFDLSVFDVFAAFAVGGQLAIIHDNRDVDEIIACLEHLDSIGRQIVWNSAPALLELLLLRLASDTKIQSVRVVMLSGDRIGTNAVRNTRKHFPQARFLSLGGATEAAIWSIYMDIGDDSLDNETPYGFAMPNQSMHVLGYDHQPAPIGVVGDIYIGGVGLAVCYSGSPELTQAAFMTIDGQRRYRTGDRGYVSERGYICFAGREDNQVKIQGFRVELDEIPQAAKASLVARDCVAMAVTHRSGQIVLAAAFVPTTNEIGESEFQKALSQQLPRYMVPTLVLRLDALPTTANGKLDYKEIRSRFEAASQANAQHNAETVFHAQQVEVAQIWATVLGVPVGALAPNRTFFEAGGDSLKFQEMLTLLRQDLGFRASFRDLIVHPTIERIAQMLEGSEEIRPVAQQESEFQLAVQDYGEDPYAPFPLTDMQMAYFIGRDEGFALGGVSEHYYVETLANVDLARLERALNKLIARHGMLRAVLLADATQRILPTVPYYHVKVTDLRPVDDAAKTAALQGLRDRLSHQLFDVHLWPLFALEAARLDDSMYRLFFSVDMIIGDGMSQRLFIQELNALYEGVELPELNASFRDYVIADTQRRVHGWTGNREILDITQELVSYPAGNFLPHLQASAEVSQVRMRRAADILDAATMAGLRLRAAEQGVSVNTLFLGAYMAALGLWATTERVGVNVTTFNRRGEVGEHHGVFGDFTGLVLLSADAIEAQRPTEFLPRLHNLMLCHLAADYAGVKAVTSLAASAGLVGDAVAPFVFTSLLFDVPKEEHLGPSVASANALGEVVYAISQTPQVLIDNQLLQRGDEVSVAWDYVHEAFPSGMVEEMFERYVACVRALAANPHGEYPPVEPTCAAQLGKYGAHSAAYRRPVPTVTTPAAGDLTVDDGILQVVTEMVSTRCAGSESIPQDVNLLEHGLDSLGFVQLIRDVEQLYHVQLPLASALAQPTTARIADLVSDARGEGGTAGQSHRMQLLRARRGDGGAVDDYVVCVHGGFGSIDVYGELALHAPDNAEVWGLAYPGLKYNYPQATDLRQLAADYAELIRQELPANAKVTIVGWSLGGSIAHQLAGELQEAFDVSVALLDSLAPGIQVETALDSTERGQALFENVAARVGIVLPKKDFTDAGWWDALVDNCQAVGKESAFVYEVAREISPSLVADLGLAGQSVTIREFNALRSLLAARNTFVPAKRIDSAILVLPRDGEARSSKGWERYIGSVQTIDCEGNHYSMLLGEGAISTAGLIWDLGKGRGN</sequence>
<reference evidence="10 11" key="1">
    <citation type="submission" date="2019-08" db="EMBL/GenBank/DDBJ databases">
        <authorList>
            <person name="Lei W."/>
        </authorList>
    </citation>
    <scope>NUCLEOTIDE SEQUENCE [LARGE SCALE GENOMIC DNA]</scope>
    <source>
        <strain evidence="10 11">CCUG 58627</strain>
    </source>
</reference>
<dbReference type="GO" id="GO:0044550">
    <property type="term" value="P:secondary metabolite biosynthetic process"/>
    <property type="evidence" value="ECO:0007669"/>
    <property type="project" value="TreeGrafter"/>
</dbReference>
<dbReference type="Pfam" id="PF00975">
    <property type="entry name" value="Thioesterase"/>
    <property type="match status" value="1"/>
</dbReference>
<evidence type="ECO:0000313" key="11">
    <source>
        <dbReference type="Proteomes" id="UP000320791"/>
    </source>
</evidence>
<dbReference type="GO" id="GO:0043041">
    <property type="term" value="P:amino acid activation for nonribosomal peptide biosynthetic process"/>
    <property type="evidence" value="ECO:0007669"/>
    <property type="project" value="TreeGrafter"/>
</dbReference>
<proteinExistence type="inferred from homology"/>
<dbReference type="OrthoDB" id="2472181at2"/>
<dbReference type="InterPro" id="IPR023213">
    <property type="entry name" value="CAT-like_dom_sf"/>
</dbReference>
<evidence type="ECO:0000256" key="4">
    <source>
        <dbReference type="ARBA" id="ARBA00016743"/>
    </source>
</evidence>
<keyword evidence="11" id="KW-1185">Reference proteome</keyword>
<dbReference type="SUPFAM" id="SSF53474">
    <property type="entry name" value="alpha/beta-Hydrolases"/>
    <property type="match status" value="1"/>
</dbReference>
<evidence type="ECO:0000256" key="8">
    <source>
        <dbReference type="ARBA" id="ARBA00033440"/>
    </source>
</evidence>
<feature type="domain" description="Carrier" evidence="9">
    <location>
        <begin position="1026"/>
        <end position="1103"/>
    </location>
</feature>